<gene>
    <name evidence="1" type="ORF">SAMN06265373_1214</name>
</gene>
<keyword evidence="2" id="KW-1185">Reference proteome</keyword>
<reference evidence="1 2" key="1">
    <citation type="submission" date="2017-05" db="EMBL/GenBank/DDBJ databases">
        <authorList>
            <person name="Varghese N."/>
            <person name="Submissions S."/>
        </authorList>
    </citation>
    <scope>NUCLEOTIDE SEQUENCE [LARGE SCALE GENOMIC DNA]</scope>
    <source>
        <strain evidence="1 2">DSM 29734</strain>
    </source>
</reference>
<dbReference type="RefSeq" id="WP_283428094.1">
    <property type="nucleotide sequence ID" value="NZ_FXTY01000021.1"/>
</dbReference>
<proteinExistence type="predicted"/>
<name>A0ABY1PPV7_9RHOB</name>
<dbReference type="EMBL" id="FXTY01000021">
    <property type="protein sequence ID" value="SMP36844.1"/>
    <property type="molecule type" value="Genomic_DNA"/>
</dbReference>
<comment type="caution">
    <text evidence="1">The sequence shown here is derived from an EMBL/GenBank/DDBJ whole genome shotgun (WGS) entry which is preliminary data.</text>
</comment>
<evidence type="ECO:0008006" key="3">
    <source>
        <dbReference type="Google" id="ProtNLM"/>
    </source>
</evidence>
<dbReference type="Proteomes" id="UP001157961">
    <property type="component" value="Unassembled WGS sequence"/>
</dbReference>
<accession>A0ABY1PPV7</accession>
<sequence>MADANNIITGGKITPQTVGAVTSPTLSFKGKAPKAGEEISFVLDNGVTYSGKVSETLEEGGEVLVVFHNGIKPQK</sequence>
<evidence type="ECO:0000313" key="1">
    <source>
        <dbReference type="EMBL" id="SMP36844.1"/>
    </source>
</evidence>
<protein>
    <recommendedName>
        <fullName evidence="3">DUF5666 domain-containing protein</fullName>
    </recommendedName>
</protein>
<evidence type="ECO:0000313" key="2">
    <source>
        <dbReference type="Proteomes" id="UP001157961"/>
    </source>
</evidence>
<organism evidence="1 2">
    <name type="scientific">Shimia sagamensis</name>
    <dbReference type="NCBI Taxonomy" id="1566352"/>
    <lineage>
        <taxon>Bacteria</taxon>
        <taxon>Pseudomonadati</taxon>
        <taxon>Pseudomonadota</taxon>
        <taxon>Alphaproteobacteria</taxon>
        <taxon>Rhodobacterales</taxon>
        <taxon>Roseobacteraceae</taxon>
    </lineage>
</organism>